<dbReference type="PANTHER" id="PTHR10015">
    <property type="entry name" value="HEAT SHOCK TRANSCRIPTION FACTOR"/>
    <property type="match status" value="1"/>
</dbReference>
<keyword evidence="13" id="KW-1185">Reference proteome</keyword>
<dbReference type="GO" id="GO:0005634">
    <property type="term" value="C:nucleus"/>
    <property type="evidence" value="ECO:0007669"/>
    <property type="project" value="UniProtKB-SubCell"/>
</dbReference>
<evidence type="ECO:0000256" key="6">
    <source>
        <dbReference type="ARBA" id="ARBA00023125"/>
    </source>
</evidence>
<evidence type="ECO:0000256" key="5">
    <source>
        <dbReference type="ARBA" id="ARBA00023016"/>
    </source>
</evidence>
<dbReference type="SUPFAM" id="SSF46785">
    <property type="entry name" value="Winged helix' DNA-binding domain"/>
    <property type="match status" value="1"/>
</dbReference>
<gene>
    <name evidence="12" type="ORF">Cni_G28815</name>
</gene>
<reference evidence="12 13" key="1">
    <citation type="submission" date="2023-10" db="EMBL/GenBank/DDBJ databases">
        <title>Chromosome-scale genome assembly provides insights into flower coloration mechanisms of Canna indica.</title>
        <authorList>
            <person name="Li C."/>
        </authorList>
    </citation>
    <scope>NUCLEOTIDE SEQUENCE [LARGE SCALE GENOMIC DNA]</scope>
    <source>
        <tissue evidence="12">Flower</tissue>
    </source>
</reference>
<keyword evidence="3" id="KW-0597">Phosphoprotein</keyword>
<evidence type="ECO:0000256" key="3">
    <source>
        <dbReference type="ARBA" id="ARBA00022553"/>
    </source>
</evidence>
<comment type="similarity">
    <text evidence="9">Belongs to the HSF family.</text>
</comment>
<proteinExistence type="inferred from homology"/>
<evidence type="ECO:0000256" key="7">
    <source>
        <dbReference type="ARBA" id="ARBA00023163"/>
    </source>
</evidence>
<organism evidence="12 13">
    <name type="scientific">Canna indica</name>
    <name type="common">Indian-shot</name>
    <dbReference type="NCBI Taxonomy" id="4628"/>
    <lineage>
        <taxon>Eukaryota</taxon>
        <taxon>Viridiplantae</taxon>
        <taxon>Streptophyta</taxon>
        <taxon>Embryophyta</taxon>
        <taxon>Tracheophyta</taxon>
        <taxon>Spermatophyta</taxon>
        <taxon>Magnoliopsida</taxon>
        <taxon>Liliopsida</taxon>
        <taxon>Zingiberales</taxon>
        <taxon>Cannaceae</taxon>
        <taxon>Canna</taxon>
    </lineage>
</organism>
<evidence type="ECO:0000256" key="2">
    <source>
        <dbReference type="ARBA" id="ARBA00011233"/>
    </source>
</evidence>
<evidence type="ECO:0000256" key="8">
    <source>
        <dbReference type="ARBA" id="ARBA00023242"/>
    </source>
</evidence>
<dbReference type="GO" id="GO:0006357">
    <property type="term" value="P:regulation of transcription by RNA polymerase II"/>
    <property type="evidence" value="ECO:0007669"/>
    <property type="project" value="TreeGrafter"/>
</dbReference>
<evidence type="ECO:0000313" key="12">
    <source>
        <dbReference type="EMBL" id="WOL20013.1"/>
    </source>
</evidence>
<evidence type="ECO:0000313" key="13">
    <source>
        <dbReference type="Proteomes" id="UP001327560"/>
    </source>
</evidence>
<name>A0AAQ3L3F1_9LILI</name>
<accession>A0AAQ3L3F1</accession>
<dbReference type="Proteomes" id="UP001327560">
    <property type="component" value="Chromosome 9"/>
</dbReference>
<dbReference type="GO" id="GO:0000978">
    <property type="term" value="F:RNA polymerase II cis-regulatory region sequence-specific DNA binding"/>
    <property type="evidence" value="ECO:0007669"/>
    <property type="project" value="TreeGrafter"/>
</dbReference>
<keyword evidence="7" id="KW-0804">Transcription</keyword>
<dbReference type="Pfam" id="PF00447">
    <property type="entry name" value="HSF_DNA-bind"/>
    <property type="match status" value="1"/>
</dbReference>
<dbReference type="PANTHER" id="PTHR10015:SF285">
    <property type="entry name" value="HEAT STRESS TRANSCRIPTION FACTOR B-3"/>
    <property type="match status" value="1"/>
</dbReference>
<keyword evidence="5" id="KW-0346">Stress response</keyword>
<dbReference type="FunFam" id="1.10.10.10:FF:000037">
    <property type="entry name" value="Heat stress transcription factor B-4"/>
    <property type="match status" value="1"/>
</dbReference>
<evidence type="ECO:0000256" key="4">
    <source>
        <dbReference type="ARBA" id="ARBA00023015"/>
    </source>
</evidence>
<protein>
    <recommendedName>
        <fullName evidence="11">HSF-type DNA-binding domain-containing protein</fullName>
    </recommendedName>
</protein>
<feature type="domain" description="HSF-type DNA-binding" evidence="11">
    <location>
        <begin position="57"/>
        <end position="81"/>
    </location>
</feature>
<evidence type="ECO:0000256" key="9">
    <source>
        <dbReference type="RuleBase" id="RU004020"/>
    </source>
</evidence>
<comment type="subcellular location">
    <subcellularLocation>
        <location evidence="1">Nucleus</location>
    </subcellularLocation>
</comment>
<feature type="region of interest" description="Disordered" evidence="10">
    <location>
        <begin position="104"/>
        <end position="128"/>
    </location>
</feature>
<evidence type="ECO:0000259" key="11">
    <source>
        <dbReference type="PROSITE" id="PS00434"/>
    </source>
</evidence>
<dbReference type="SMART" id="SM00415">
    <property type="entry name" value="HSF"/>
    <property type="match status" value="1"/>
</dbReference>
<dbReference type="GO" id="GO:0003700">
    <property type="term" value="F:DNA-binding transcription factor activity"/>
    <property type="evidence" value="ECO:0007669"/>
    <property type="project" value="InterPro"/>
</dbReference>
<evidence type="ECO:0000256" key="10">
    <source>
        <dbReference type="SAM" id="MobiDB-lite"/>
    </source>
</evidence>
<dbReference type="AlphaFoldDB" id="A0AAQ3L3F1"/>
<keyword evidence="4" id="KW-0805">Transcription regulation</keyword>
<keyword evidence="6" id="KW-0238">DNA-binding</keyword>
<dbReference type="Gene3D" id="1.10.10.10">
    <property type="entry name" value="Winged helix-like DNA-binding domain superfamily/Winged helix DNA-binding domain"/>
    <property type="match status" value="1"/>
</dbReference>
<dbReference type="PRINTS" id="PR00056">
    <property type="entry name" value="HSFDOMAIN"/>
</dbReference>
<comment type="subunit">
    <text evidence="2">Homotrimer.</text>
</comment>
<dbReference type="EMBL" id="CP136898">
    <property type="protein sequence ID" value="WOL20013.1"/>
    <property type="molecule type" value="Genomic_DNA"/>
</dbReference>
<keyword evidence="8" id="KW-0539">Nucleus</keyword>
<dbReference type="InterPro" id="IPR036390">
    <property type="entry name" value="WH_DNA-bd_sf"/>
</dbReference>
<dbReference type="InterPro" id="IPR000232">
    <property type="entry name" value="HSF_DNA-bd"/>
</dbReference>
<sequence>MGFKRSGGGEGGGEPAPFLVKTYEMVEEKETEEVISWGEKGESFVVWKPVEFACDLLPLHFKHNNFSSFVRQLNTYGFRKVVPDRWEFTNDNFRRGEQSLLYKIRRRGPPPSTPRLPSADKPSAPCQNMQLLPPPCTSNSVELHSSSCSSPPPANHLRQLVNENEKLRIDNHVLNTELSQAKCRFHELLSFLSKYVDVSKLDFGLLMEAEEGEEEVVEKEQGVKLFGVLLKKKSIVGAKRRRCEGSCGDVCDGERSLKMMSFALPWMGMATPLQREGSKVCN</sequence>
<dbReference type="InterPro" id="IPR036388">
    <property type="entry name" value="WH-like_DNA-bd_sf"/>
</dbReference>
<dbReference type="PROSITE" id="PS00434">
    <property type="entry name" value="HSF_DOMAIN"/>
    <property type="match status" value="1"/>
</dbReference>
<evidence type="ECO:0000256" key="1">
    <source>
        <dbReference type="ARBA" id="ARBA00004123"/>
    </source>
</evidence>